<reference evidence="2" key="1">
    <citation type="submission" date="2019-02" db="EMBL/GenBank/DDBJ databases">
        <authorList>
            <person name="Gruber-Vodicka R. H."/>
            <person name="Seah K. B. B."/>
        </authorList>
    </citation>
    <scope>NUCLEOTIDE SEQUENCE</scope>
    <source>
        <strain evidence="2">BECK_S127</strain>
    </source>
</reference>
<gene>
    <name evidence="2" type="ORF">BECKSD772D_GA0070982_10982</name>
</gene>
<feature type="transmembrane region" description="Helical" evidence="1">
    <location>
        <begin position="464"/>
        <end position="482"/>
    </location>
</feature>
<feature type="transmembrane region" description="Helical" evidence="1">
    <location>
        <begin position="20"/>
        <end position="39"/>
    </location>
</feature>
<evidence type="ECO:0008006" key="3">
    <source>
        <dbReference type="Google" id="ProtNLM"/>
    </source>
</evidence>
<feature type="transmembrane region" description="Helical" evidence="1">
    <location>
        <begin position="106"/>
        <end position="127"/>
    </location>
</feature>
<organism evidence="2">
    <name type="scientific">Candidatus Kentrum sp. SD</name>
    <dbReference type="NCBI Taxonomy" id="2126332"/>
    <lineage>
        <taxon>Bacteria</taxon>
        <taxon>Pseudomonadati</taxon>
        <taxon>Pseudomonadota</taxon>
        <taxon>Gammaproteobacteria</taxon>
        <taxon>Candidatus Kentrum</taxon>
    </lineage>
</organism>
<feature type="transmembrane region" description="Helical" evidence="1">
    <location>
        <begin position="376"/>
        <end position="398"/>
    </location>
</feature>
<proteinExistence type="predicted"/>
<feature type="transmembrane region" description="Helical" evidence="1">
    <location>
        <begin position="338"/>
        <end position="364"/>
    </location>
</feature>
<evidence type="ECO:0000256" key="1">
    <source>
        <dbReference type="SAM" id="Phobius"/>
    </source>
</evidence>
<evidence type="ECO:0000313" key="2">
    <source>
        <dbReference type="EMBL" id="VFK80271.1"/>
    </source>
</evidence>
<feature type="transmembrane region" description="Helical" evidence="1">
    <location>
        <begin position="527"/>
        <end position="545"/>
    </location>
</feature>
<feature type="transmembrane region" description="Helical" evidence="1">
    <location>
        <begin position="410"/>
        <end position="426"/>
    </location>
</feature>
<feature type="transmembrane region" description="Helical" evidence="1">
    <location>
        <begin position="169"/>
        <end position="188"/>
    </location>
</feature>
<keyword evidence="1" id="KW-0812">Transmembrane</keyword>
<dbReference type="AlphaFoldDB" id="A0A451BPN4"/>
<feature type="transmembrane region" description="Helical" evidence="1">
    <location>
        <begin position="139"/>
        <end position="157"/>
    </location>
</feature>
<dbReference type="EMBL" id="CAADHB010000098">
    <property type="protein sequence ID" value="VFK80271.1"/>
    <property type="molecule type" value="Genomic_DNA"/>
</dbReference>
<feature type="transmembrane region" description="Helical" evidence="1">
    <location>
        <begin position="488"/>
        <end position="506"/>
    </location>
</feature>
<keyword evidence="1" id="KW-0472">Membrane</keyword>
<name>A0A451BPN4_9GAMM</name>
<feature type="transmembrane region" description="Helical" evidence="1">
    <location>
        <begin position="432"/>
        <end position="452"/>
    </location>
</feature>
<keyword evidence="1" id="KW-1133">Transmembrane helix</keyword>
<accession>A0A451BPN4</accession>
<feature type="transmembrane region" description="Helical" evidence="1">
    <location>
        <begin position="65"/>
        <end position="85"/>
    </location>
</feature>
<protein>
    <recommendedName>
        <fullName evidence="3">4-amino-4-deoxy-L-arabinose transferase</fullName>
    </recommendedName>
</protein>
<sequence length="704" mass="78942">MYNQNNSLLPLTHLTPSGLAALFTLATVLVSWVVLYLPWESVISAEMYLPEYRPADTHDSAGQRMAHRVALGMIAIFSLIGIYLGRKNRLHYPGPVGRGLARGFDYLREHAWIGIVLIVIFTGMDAYREGGTLSSIVKASKLTYIAAGVLILWLLPTITERVTPLMRRLLWVAFLFYCLYLLLTGLIVTPNRAWMSPEDFSFSIHHHAAVTYPTLFFAQEGMRVFDNFNSAYGVLMPALAAMAQKLLGAFSFGDFLHLVQLLQVAFFLMMVAAHRILLPGRSLALVGVIFLMLPWLGSFSPAIGFPNVSAWRFLGIAVTPLLLVSVRHLSMGRSAVTLGFGSGILLLINLETALCLSAGMLVYLVVRMNPFSWGGLLRMAALFAVGFFMIAVSFALLFRTGMGYWPSPPPVGALLSSVVTYSRGLIGCPFYWEPLGIVIFIHTTFIVIRSAMTWRMRTLPFRSAFKLAIATIILSWFAYYANCPGGKWYLWTYIVLYLFLIPGYVSSERLRRWKQRWKLGQWRATPVAAAVLILILMPTALRTNLHGVNRVSRGLPISTQSSAAEARKISGIWLAREIAVGLEEKGAYVRSLAPSEDFLMFTDKTFMISLLSGHVPRFPSGTFFYSTPQYANLDGLILGILARAPKKILFDADILYPHDPGRGRDKRFVFREQALLHRLQNRLKDRYRSMGIVSGWEVWVHMNP</sequence>
<feature type="transmembrane region" description="Helical" evidence="1">
    <location>
        <begin position="284"/>
        <end position="303"/>
    </location>
</feature>
<feature type="transmembrane region" description="Helical" evidence="1">
    <location>
        <begin position="258"/>
        <end position="277"/>
    </location>
</feature>
<feature type="transmembrane region" description="Helical" evidence="1">
    <location>
        <begin position="309"/>
        <end position="326"/>
    </location>
</feature>